<reference evidence="2 3" key="1">
    <citation type="submission" date="2015-05" db="EMBL/GenBank/DDBJ databases">
        <title>Genome assembly of Archangium gephyra DSM 2261.</title>
        <authorList>
            <person name="Sharma G."/>
            <person name="Subramanian S."/>
        </authorList>
    </citation>
    <scope>NUCLEOTIDE SEQUENCE [LARGE SCALE GENOMIC DNA]</scope>
    <source>
        <strain evidence="2 3">DSM 2261</strain>
    </source>
</reference>
<sequence length="103" mass="10833">MEHGPPPIIQLLQLHGGREQIGAEGTLPHRGGVLHGVQPGDVGAAADTRLRVGAAAAGRQGQEYDRKGDVPHGARTLCIPRVTPTPARRKNAHTSTPTDSQLE</sequence>
<dbReference type="AlphaFoldDB" id="A0AAC8TBY2"/>
<proteinExistence type="predicted"/>
<feature type="compositionally biased region" description="Polar residues" evidence="1">
    <location>
        <begin position="93"/>
        <end position="103"/>
    </location>
</feature>
<dbReference type="Proteomes" id="UP000035579">
    <property type="component" value="Chromosome"/>
</dbReference>
<dbReference type="EMBL" id="CP011509">
    <property type="protein sequence ID" value="AKI98890.1"/>
    <property type="molecule type" value="Genomic_DNA"/>
</dbReference>
<protein>
    <submittedName>
        <fullName evidence="2">Uncharacterized protein</fullName>
    </submittedName>
</protein>
<dbReference type="KEGG" id="age:AA314_00517"/>
<accession>A0AAC8TBY2</accession>
<evidence type="ECO:0000313" key="2">
    <source>
        <dbReference type="EMBL" id="AKI98890.1"/>
    </source>
</evidence>
<organism evidence="2 3">
    <name type="scientific">Archangium gephyra</name>
    <dbReference type="NCBI Taxonomy" id="48"/>
    <lineage>
        <taxon>Bacteria</taxon>
        <taxon>Pseudomonadati</taxon>
        <taxon>Myxococcota</taxon>
        <taxon>Myxococcia</taxon>
        <taxon>Myxococcales</taxon>
        <taxon>Cystobacterineae</taxon>
        <taxon>Archangiaceae</taxon>
        <taxon>Archangium</taxon>
    </lineage>
</organism>
<feature type="compositionally biased region" description="Basic and acidic residues" evidence="1">
    <location>
        <begin position="62"/>
        <end position="72"/>
    </location>
</feature>
<name>A0AAC8TBY2_9BACT</name>
<feature type="region of interest" description="Disordered" evidence="1">
    <location>
        <begin position="57"/>
        <end position="103"/>
    </location>
</feature>
<evidence type="ECO:0000313" key="3">
    <source>
        <dbReference type="Proteomes" id="UP000035579"/>
    </source>
</evidence>
<gene>
    <name evidence="2" type="ORF">AA314_00517</name>
</gene>
<evidence type="ECO:0000256" key="1">
    <source>
        <dbReference type="SAM" id="MobiDB-lite"/>
    </source>
</evidence>